<gene>
    <name evidence="1" type="ORF">JR050_09505</name>
</gene>
<dbReference type="RefSeq" id="WP_204203259.1">
    <property type="nucleotide sequence ID" value="NZ_JAFELM010000028.1"/>
</dbReference>
<evidence type="ECO:0008006" key="3">
    <source>
        <dbReference type="Google" id="ProtNLM"/>
    </source>
</evidence>
<protein>
    <recommendedName>
        <fullName evidence="3">DUF4025 domain-containing protein</fullName>
    </recommendedName>
</protein>
<organism evidence="1 2">
    <name type="scientific">Bacillus suaedaesalsae</name>
    <dbReference type="NCBI Taxonomy" id="2810349"/>
    <lineage>
        <taxon>Bacteria</taxon>
        <taxon>Bacillati</taxon>
        <taxon>Bacillota</taxon>
        <taxon>Bacilli</taxon>
        <taxon>Bacillales</taxon>
        <taxon>Bacillaceae</taxon>
        <taxon>Bacillus</taxon>
    </lineage>
</organism>
<comment type="caution">
    <text evidence="1">The sequence shown here is derived from an EMBL/GenBank/DDBJ whole genome shotgun (WGS) entry which is preliminary data.</text>
</comment>
<proteinExistence type="predicted"/>
<sequence>MENHEKEENLNYQFGKAGLDGTNIQVSSFPVVGDIDSEAEIAAMRFDEDGLTGAKKESDNV</sequence>
<dbReference type="Proteomes" id="UP001518925">
    <property type="component" value="Unassembled WGS sequence"/>
</dbReference>
<name>A0ABS2DHG2_9BACI</name>
<evidence type="ECO:0000313" key="2">
    <source>
        <dbReference type="Proteomes" id="UP001518925"/>
    </source>
</evidence>
<reference evidence="1 2" key="1">
    <citation type="submission" date="2021-02" db="EMBL/GenBank/DDBJ databases">
        <title>Bacillus sp. RD4P76, an endophyte from a halophyte.</title>
        <authorList>
            <person name="Sun J.-Q."/>
        </authorList>
    </citation>
    <scope>NUCLEOTIDE SEQUENCE [LARGE SCALE GENOMIC DNA]</scope>
    <source>
        <strain evidence="1 2">RD4P76</strain>
    </source>
</reference>
<dbReference type="EMBL" id="JAFELM010000028">
    <property type="protein sequence ID" value="MBM6617903.1"/>
    <property type="molecule type" value="Genomic_DNA"/>
</dbReference>
<keyword evidence="2" id="KW-1185">Reference proteome</keyword>
<accession>A0ABS2DHG2</accession>
<evidence type="ECO:0000313" key="1">
    <source>
        <dbReference type="EMBL" id="MBM6617903.1"/>
    </source>
</evidence>